<dbReference type="EMBL" id="OV170228">
    <property type="protein sequence ID" value="CAH0730338.1"/>
    <property type="molecule type" value="Genomic_DNA"/>
</dbReference>
<reference evidence="2" key="1">
    <citation type="submission" date="2021-12" db="EMBL/GenBank/DDBJ databases">
        <authorList>
            <person name="Martin H S."/>
        </authorList>
    </citation>
    <scope>NUCLEOTIDE SEQUENCE</scope>
</reference>
<proteinExistence type="predicted"/>
<dbReference type="OrthoDB" id="7462507at2759"/>
<accession>A0A8J9V284</accession>
<keyword evidence="3" id="KW-1185">Reference proteome</keyword>
<sequence>MVDGKQRKLVKVLHQAVEPRSYIVEDEAGRKYKRNRRHLVRRRAQAKHDIIQSGDTALTSDKPSVVGKGARIMHTTYNDENVTVTLVSRGNFHDAEVRVSGNRSDLAKDLESFGLQVVERKKKDKTQKHKDSDLPRVGTVVKTSSPISQKERNEPMASTSWADDIPEDKPNNKNNSNSNDNKRR</sequence>
<evidence type="ECO:0000313" key="2">
    <source>
        <dbReference type="EMBL" id="CAH0730338.1"/>
    </source>
</evidence>
<dbReference type="Proteomes" id="UP000838878">
    <property type="component" value="Chromosome 8"/>
</dbReference>
<organism evidence="2 3">
    <name type="scientific">Brenthis ino</name>
    <name type="common">lesser marbled fritillary</name>
    <dbReference type="NCBI Taxonomy" id="405034"/>
    <lineage>
        <taxon>Eukaryota</taxon>
        <taxon>Metazoa</taxon>
        <taxon>Ecdysozoa</taxon>
        <taxon>Arthropoda</taxon>
        <taxon>Hexapoda</taxon>
        <taxon>Insecta</taxon>
        <taxon>Pterygota</taxon>
        <taxon>Neoptera</taxon>
        <taxon>Endopterygota</taxon>
        <taxon>Lepidoptera</taxon>
        <taxon>Glossata</taxon>
        <taxon>Ditrysia</taxon>
        <taxon>Papilionoidea</taxon>
        <taxon>Nymphalidae</taxon>
        <taxon>Heliconiinae</taxon>
        <taxon>Argynnini</taxon>
        <taxon>Brenthis</taxon>
    </lineage>
</organism>
<dbReference type="AlphaFoldDB" id="A0A8J9V284"/>
<feature type="compositionally biased region" description="Low complexity" evidence="1">
    <location>
        <begin position="172"/>
        <end position="184"/>
    </location>
</feature>
<evidence type="ECO:0000313" key="3">
    <source>
        <dbReference type="Proteomes" id="UP000838878"/>
    </source>
</evidence>
<feature type="non-terminal residue" evidence="2">
    <location>
        <position position="184"/>
    </location>
</feature>
<evidence type="ECO:0000256" key="1">
    <source>
        <dbReference type="SAM" id="MobiDB-lite"/>
    </source>
</evidence>
<feature type="region of interest" description="Disordered" evidence="1">
    <location>
        <begin position="121"/>
        <end position="184"/>
    </location>
</feature>
<gene>
    <name evidence="2" type="ORF">BINO364_LOCUS15333</name>
</gene>
<name>A0A8J9V284_9NEOP</name>
<protein>
    <submittedName>
        <fullName evidence="2">Uncharacterized protein</fullName>
    </submittedName>
</protein>